<dbReference type="Pfam" id="PF11316">
    <property type="entry name" value="Rhamno_transf"/>
    <property type="match status" value="1"/>
</dbReference>
<organism evidence="1 2">
    <name type="scientific">Paenibacillus illinoisensis</name>
    <dbReference type="NCBI Taxonomy" id="59845"/>
    <lineage>
        <taxon>Bacteria</taxon>
        <taxon>Bacillati</taxon>
        <taxon>Bacillota</taxon>
        <taxon>Bacilli</taxon>
        <taxon>Bacillales</taxon>
        <taxon>Paenibacillaceae</taxon>
        <taxon>Paenibacillus</taxon>
    </lineage>
</organism>
<dbReference type="Proteomes" id="UP000247459">
    <property type="component" value="Unassembled WGS sequence"/>
</dbReference>
<dbReference type="RefSeq" id="WP_110821304.1">
    <property type="nucleotide sequence ID" value="NZ_PRLG01000021.1"/>
</dbReference>
<accession>A0A2W0CBQ9</accession>
<sequence>MTRKVVIEINFNNYGFDPQRLTREWLERRMDIFRRYTLNCLKAQTNQDFLTVVKLSKESGELMQEILAEQEPLPANIRFGTHIESVRAILSFAEGYEDIYIARLDSDDLYHRTFVQQLYSVQPKPETMALINQNGYLWDSVNNEMAPTFHRSPQFYVYLYKTEQYASGYRVKLPGRGTHGNVIDLPYELLAPRNYINVVHSSNTSVKKVPLKDRLNGSEIEQVLREFMI</sequence>
<protein>
    <recommendedName>
        <fullName evidence="3">Rhamnosyl transferase</fullName>
    </recommendedName>
</protein>
<dbReference type="EMBL" id="PRLG01000021">
    <property type="protein sequence ID" value="PYY27542.1"/>
    <property type="molecule type" value="Genomic_DNA"/>
</dbReference>
<dbReference type="OrthoDB" id="9771846at2"/>
<name>A0A2W0CBQ9_9BACL</name>
<evidence type="ECO:0000313" key="2">
    <source>
        <dbReference type="Proteomes" id="UP000247459"/>
    </source>
</evidence>
<dbReference type="InterPro" id="IPR021466">
    <property type="entry name" value="Put_rhamnosyl_transferase"/>
</dbReference>
<gene>
    <name evidence="1" type="ORF">PIL02S_04135</name>
</gene>
<comment type="caution">
    <text evidence="1">The sequence shown here is derived from an EMBL/GenBank/DDBJ whole genome shotgun (WGS) entry which is preliminary data.</text>
</comment>
<evidence type="ECO:0000313" key="1">
    <source>
        <dbReference type="EMBL" id="PYY27542.1"/>
    </source>
</evidence>
<dbReference type="AlphaFoldDB" id="A0A2W0CBQ9"/>
<evidence type="ECO:0008006" key="3">
    <source>
        <dbReference type="Google" id="ProtNLM"/>
    </source>
</evidence>
<reference evidence="1 2" key="1">
    <citation type="submission" date="2018-01" db="EMBL/GenBank/DDBJ databases">
        <title>Genome sequence of the PGP bacterium Paenibacillus illinoisensis E3.</title>
        <authorList>
            <person name="Rolli E."/>
            <person name="Marasco R."/>
            <person name="Bessem C."/>
            <person name="Michoud G."/>
            <person name="Gaiarsa S."/>
            <person name="Borin S."/>
            <person name="Daffonchio D."/>
        </authorList>
    </citation>
    <scope>NUCLEOTIDE SEQUENCE [LARGE SCALE GENOMIC DNA]</scope>
    <source>
        <strain evidence="1 2">E3</strain>
    </source>
</reference>
<proteinExistence type="predicted"/>